<gene>
    <name evidence="2" type="ORF">N0D28_11770</name>
</gene>
<dbReference type="RefSeq" id="WP_260559707.1">
    <property type="nucleotide sequence ID" value="NZ_BAABEC010000166.1"/>
</dbReference>
<evidence type="ECO:0000256" key="1">
    <source>
        <dbReference type="SAM" id="Phobius"/>
    </source>
</evidence>
<feature type="transmembrane region" description="Helical" evidence="1">
    <location>
        <begin position="169"/>
        <end position="191"/>
    </location>
</feature>
<evidence type="ECO:0008006" key="4">
    <source>
        <dbReference type="Google" id="ProtNLM"/>
    </source>
</evidence>
<feature type="transmembrane region" description="Helical" evidence="1">
    <location>
        <begin position="55"/>
        <end position="76"/>
    </location>
</feature>
<feature type="transmembrane region" description="Helical" evidence="1">
    <location>
        <begin position="23"/>
        <end position="43"/>
    </location>
</feature>
<feature type="transmembrane region" description="Helical" evidence="1">
    <location>
        <begin position="128"/>
        <end position="149"/>
    </location>
</feature>
<name>A0ABY5YEA1_9DEIO</name>
<evidence type="ECO:0000313" key="2">
    <source>
        <dbReference type="EMBL" id="UWX63419.1"/>
    </source>
</evidence>
<protein>
    <recommendedName>
        <fullName evidence="4">ABC transporter permease</fullName>
    </recommendedName>
</protein>
<feature type="transmembrane region" description="Helical" evidence="1">
    <location>
        <begin position="350"/>
        <end position="373"/>
    </location>
</feature>
<accession>A0ABY5YEA1</accession>
<feature type="transmembrane region" description="Helical" evidence="1">
    <location>
        <begin position="318"/>
        <end position="344"/>
    </location>
</feature>
<reference evidence="2" key="1">
    <citation type="submission" date="2022-09" db="EMBL/GenBank/DDBJ databases">
        <title>genome sequence of Deinococcus rubellus.</title>
        <authorList>
            <person name="Srinivasan S."/>
        </authorList>
    </citation>
    <scope>NUCLEOTIDE SEQUENCE</scope>
    <source>
        <strain evidence="2">Ant6</strain>
    </source>
</reference>
<feature type="transmembrane region" description="Helical" evidence="1">
    <location>
        <begin position="96"/>
        <end position="121"/>
    </location>
</feature>
<feature type="transmembrane region" description="Helical" evidence="1">
    <location>
        <begin position="385"/>
        <end position="404"/>
    </location>
</feature>
<evidence type="ECO:0000313" key="3">
    <source>
        <dbReference type="Proteomes" id="UP001060261"/>
    </source>
</evidence>
<sequence>MQYLYLISLGRGWLNWWGWMRRSGTVVLALYGGTFAVLVLISIRQSLPPPHVPVWGLAGLSVAALLSGSLGRWPPFWLDRREVALLLTPLPTRQTLVWPTLRAVAPGVGMALLLGVLLLIFSQGWQTLLLFPALILARFALGWLTYVARQTPRSPAPVWALSLLPALGYFGWGALGLSVLAVLIFSVALGWPQLKHPPARLAQHAQTLWLWRLRRKYKLPKTPLRMEQARPPRRALRAFPAAWGAAGAMLWRTTLQLRTSPEVVLLGAAALAGVLIGFALPLHLPALVLAGALTLGAEPLTRSLGSPAGITWPVSRGAAWLGQVLPGGVLGGGLAALVVLIGMVVLHVPILTGSVLVLAALVLPLSALSLTALLTRWTGSTSLEVRIGSAAGVAILTAGLWAVLPPALLGVLPLSLTALTLLTWGLSSVELG</sequence>
<keyword evidence="1" id="KW-0472">Membrane</keyword>
<keyword evidence="1" id="KW-1133">Transmembrane helix</keyword>
<organism evidence="2 3">
    <name type="scientific">Deinococcus rubellus</name>
    <dbReference type="NCBI Taxonomy" id="1889240"/>
    <lineage>
        <taxon>Bacteria</taxon>
        <taxon>Thermotogati</taxon>
        <taxon>Deinococcota</taxon>
        <taxon>Deinococci</taxon>
        <taxon>Deinococcales</taxon>
        <taxon>Deinococcaceae</taxon>
        <taxon>Deinococcus</taxon>
    </lineage>
</organism>
<keyword evidence="1" id="KW-0812">Transmembrane</keyword>
<dbReference type="EMBL" id="CP104213">
    <property type="protein sequence ID" value="UWX63419.1"/>
    <property type="molecule type" value="Genomic_DNA"/>
</dbReference>
<dbReference type="Proteomes" id="UP001060261">
    <property type="component" value="Chromosome"/>
</dbReference>
<proteinExistence type="predicted"/>
<keyword evidence="3" id="KW-1185">Reference proteome</keyword>
<feature type="transmembrane region" description="Helical" evidence="1">
    <location>
        <begin position="264"/>
        <end position="297"/>
    </location>
</feature>